<feature type="transmembrane region" description="Helical" evidence="7">
    <location>
        <begin position="172"/>
        <end position="191"/>
    </location>
</feature>
<keyword evidence="4 7" id="KW-0812">Transmembrane</keyword>
<accession>A0A7R9V4I2</accession>
<feature type="transmembrane region" description="Helical" evidence="7">
    <location>
        <begin position="259"/>
        <end position="281"/>
    </location>
</feature>
<dbReference type="AlphaFoldDB" id="A0A7R9V4I2"/>
<feature type="transmembrane region" description="Helical" evidence="7">
    <location>
        <begin position="109"/>
        <end position="135"/>
    </location>
</feature>
<feature type="transmembrane region" description="Helical" evidence="7">
    <location>
        <begin position="65"/>
        <end position="88"/>
    </location>
</feature>
<evidence type="ECO:0000256" key="2">
    <source>
        <dbReference type="ARBA" id="ARBA00009965"/>
    </source>
</evidence>
<dbReference type="InterPro" id="IPR001046">
    <property type="entry name" value="NRAMP_fam"/>
</dbReference>
<dbReference type="GO" id="GO:0005384">
    <property type="term" value="F:manganese ion transmembrane transporter activity"/>
    <property type="evidence" value="ECO:0007669"/>
    <property type="project" value="TreeGrafter"/>
</dbReference>
<feature type="transmembrane region" description="Helical" evidence="7">
    <location>
        <begin position="211"/>
        <end position="229"/>
    </location>
</feature>
<gene>
    <name evidence="8" type="ORF">CEUR00632_LOCUS2638</name>
</gene>
<dbReference type="PRINTS" id="PR00447">
    <property type="entry name" value="NATRESASSCMP"/>
</dbReference>
<comment type="similarity">
    <text evidence="2">Belongs to the NRAMP (TC 2.A.55) family.</text>
</comment>
<evidence type="ECO:0000256" key="5">
    <source>
        <dbReference type="ARBA" id="ARBA00022989"/>
    </source>
</evidence>
<feature type="transmembrane region" description="Helical" evidence="7">
    <location>
        <begin position="379"/>
        <end position="402"/>
    </location>
</feature>
<keyword evidence="5 7" id="KW-1133">Transmembrane helix</keyword>
<dbReference type="Pfam" id="PF01566">
    <property type="entry name" value="Nramp"/>
    <property type="match status" value="1"/>
</dbReference>
<keyword evidence="6 7" id="KW-0472">Membrane</keyword>
<name>A0A7R9V4I2_9CHLO</name>
<sequence length="511" mass="55119">MDGSKGNEGAEAVGVPELDDPGSKFSTLQFLRFCGSGLLMSVSYLDPGNLEADIQVGVATGYDLLWWYATCAVLLGFVVQCLAGQLGLVTGQDLAQVCGQRYPRFARWLLWLLLELAIVGADIQETIGSAIAIFILSGGAIPLWAGCILISVTAFLLLLLDRFGFRHIEAVFGIFIAVEAVALGMNFFQAGVDADALVRGLVVPTLTRSSLPVAVGALGALVMPYNIYFQSSIVNARPRDTSTEGRMGMLLTYMRLENMIMLVMAFVINVFVVCVFAEGFYDPAADPQPDIGLESAGDHLADHYGSIFRTMWAVGLLASGQVATISLTYAGQLVMTGLLGVKVSAGPRMLATRMVALVPTVLMAVFFEASNTFDAAAQLLNVGQSLLLPFALLPVVHMTANVDVMGRRWVSGRWWTGVSIGITVATVAVNGYLLVDSLVAQHDGGLTWPWMMLTISTTLLYYAIVAYYAIGPDNIPEAMQRTRKLCAQATNWVARCLSQRLDPESALESRW</sequence>
<feature type="transmembrane region" description="Helical" evidence="7">
    <location>
        <begin position="414"/>
        <end position="435"/>
    </location>
</feature>
<feature type="transmembrane region" description="Helical" evidence="7">
    <location>
        <begin position="310"/>
        <end position="330"/>
    </location>
</feature>
<evidence type="ECO:0000313" key="8">
    <source>
        <dbReference type="EMBL" id="CAD8282603.1"/>
    </source>
</evidence>
<dbReference type="EMBL" id="HBEC01005814">
    <property type="protein sequence ID" value="CAD8282603.1"/>
    <property type="molecule type" value="Transcribed_RNA"/>
</dbReference>
<feature type="transmembrane region" description="Helical" evidence="7">
    <location>
        <begin position="447"/>
        <end position="470"/>
    </location>
</feature>
<reference evidence="8" key="1">
    <citation type="submission" date="2021-01" db="EMBL/GenBank/DDBJ databases">
        <authorList>
            <person name="Corre E."/>
            <person name="Pelletier E."/>
            <person name="Niang G."/>
            <person name="Scheremetjew M."/>
            <person name="Finn R."/>
            <person name="Kale V."/>
            <person name="Holt S."/>
            <person name="Cochrane G."/>
            <person name="Meng A."/>
            <person name="Brown T."/>
            <person name="Cohen L."/>
        </authorList>
    </citation>
    <scope>NUCLEOTIDE SEQUENCE</scope>
    <source>
        <strain evidence="8">CCMP219</strain>
    </source>
</reference>
<dbReference type="NCBIfam" id="TIGR01197">
    <property type="entry name" value="nramp"/>
    <property type="match status" value="1"/>
</dbReference>
<feature type="transmembrane region" description="Helical" evidence="7">
    <location>
        <begin position="350"/>
        <end position="367"/>
    </location>
</feature>
<evidence type="ECO:0000256" key="4">
    <source>
        <dbReference type="ARBA" id="ARBA00022692"/>
    </source>
</evidence>
<keyword evidence="3" id="KW-0813">Transport</keyword>
<dbReference type="GO" id="GO:0005886">
    <property type="term" value="C:plasma membrane"/>
    <property type="evidence" value="ECO:0007669"/>
    <property type="project" value="TreeGrafter"/>
</dbReference>
<evidence type="ECO:0000256" key="3">
    <source>
        <dbReference type="ARBA" id="ARBA00022448"/>
    </source>
</evidence>
<proteinExistence type="inferred from homology"/>
<organism evidence="8">
    <name type="scientific">Chlamydomonas euryale</name>
    <dbReference type="NCBI Taxonomy" id="1486919"/>
    <lineage>
        <taxon>Eukaryota</taxon>
        <taxon>Viridiplantae</taxon>
        <taxon>Chlorophyta</taxon>
        <taxon>core chlorophytes</taxon>
        <taxon>Chlorophyceae</taxon>
        <taxon>CS clade</taxon>
        <taxon>Chlamydomonadales</taxon>
        <taxon>Chlamydomonadaceae</taxon>
        <taxon>Chlamydomonas</taxon>
    </lineage>
</organism>
<evidence type="ECO:0000256" key="1">
    <source>
        <dbReference type="ARBA" id="ARBA00004141"/>
    </source>
</evidence>
<evidence type="ECO:0000256" key="7">
    <source>
        <dbReference type="SAM" id="Phobius"/>
    </source>
</evidence>
<evidence type="ECO:0008006" key="9">
    <source>
        <dbReference type="Google" id="ProtNLM"/>
    </source>
</evidence>
<dbReference type="PANTHER" id="PTHR11706:SF33">
    <property type="entry name" value="NATURAL RESISTANCE-ASSOCIATED MACROPHAGE PROTEIN 2"/>
    <property type="match status" value="1"/>
</dbReference>
<dbReference type="PANTHER" id="PTHR11706">
    <property type="entry name" value="SOLUTE CARRIER PROTEIN FAMILY 11 MEMBER"/>
    <property type="match status" value="1"/>
</dbReference>
<dbReference type="GO" id="GO:0015086">
    <property type="term" value="F:cadmium ion transmembrane transporter activity"/>
    <property type="evidence" value="ECO:0007669"/>
    <property type="project" value="TreeGrafter"/>
</dbReference>
<dbReference type="GO" id="GO:0034755">
    <property type="term" value="P:iron ion transmembrane transport"/>
    <property type="evidence" value="ECO:0007669"/>
    <property type="project" value="TreeGrafter"/>
</dbReference>
<protein>
    <recommendedName>
        <fullName evidence="9">Natural resistance-associated macrophage protein</fullName>
    </recommendedName>
</protein>
<dbReference type="NCBIfam" id="NF037982">
    <property type="entry name" value="Nramp_1"/>
    <property type="match status" value="1"/>
</dbReference>
<feature type="transmembrane region" description="Helical" evidence="7">
    <location>
        <begin position="141"/>
        <end position="160"/>
    </location>
</feature>
<evidence type="ECO:0000256" key="6">
    <source>
        <dbReference type="ARBA" id="ARBA00023136"/>
    </source>
</evidence>
<comment type="subcellular location">
    <subcellularLocation>
        <location evidence="1">Membrane</location>
        <topology evidence="1">Multi-pass membrane protein</topology>
    </subcellularLocation>
</comment>